<name>A0A089M2I2_9BACL</name>
<dbReference type="FunFam" id="2.60.40.1180:FF:000007">
    <property type="entry name" value="Sucrose isomerase"/>
    <property type="match status" value="1"/>
</dbReference>
<dbReference type="SUPFAM" id="SSF51445">
    <property type="entry name" value="(Trans)glycosidases"/>
    <property type="match status" value="1"/>
</dbReference>
<dbReference type="HOGENOM" id="CLU_006462_1_2_9"/>
<dbReference type="FunFam" id="3.20.20.80:FF:000014">
    <property type="entry name" value="Alpha,alpha-phosphotrehalase"/>
    <property type="match status" value="1"/>
</dbReference>
<evidence type="ECO:0000256" key="6">
    <source>
        <dbReference type="ARBA" id="ARBA00036217"/>
    </source>
</evidence>
<dbReference type="GO" id="GO:0009313">
    <property type="term" value="P:oligosaccharide catabolic process"/>
    <property type="evidence" value="ECO:0007669"/>
    <property type="project" value="TreeGrafter"/>
</dbReference>
<dbReference type="InterPro" id="IPR013780">
    <property type="entry name" value="Glyco_hydro_b"/>
</dbReference>
<dbReference type="Gene3D" id="2.60.40.1180">
    <property type="entry name" value="Golgi alpha-mannosidase II"/>
    <property type="match status" value="1"/>
</dbReference>
<accession>A0A089M2I2</accession>
<dbReference type="Gene3D" id="3.90.400.10">
    <property type="entry name" value="Oligo-1,6-glucosidase, Domain 2"/>
    <property type="match status" value="1"/>
</dbReference>
<keyword evidence="3" id="KW-0963">Cytoplasm</keyword>
<keyword evidence="5" id="KW-0326">Glycosidase</keyword>
<dbReference type="GO" id="GO:0004556">
    <property type="term" value="F:alpha-amylase activity"/>
    <property type="evidence" value="ECO:0007669"/>
    <property type="project" value="TreeGrafter"/>
</dbReference>
<dbReference type="AlphaFoldDB" id="A0A089M2I2"/>
<dbReference type="Gene3D" id="3.20.20.80">
    <property type="entry name" value="Glycosidases"/>
    <property type="match status" value="1"/>
</dbReference>
<dbReference type="InterPro" id="IPR006047">
    <property type="entry name" value="GH13_cat_dom"/>
</dbReference>
<dbReference type="Pfam" id="PF00128">
    <property type="entry name" value="Alpha-amylase"/>
    <property type="match status" value="1"/>
</dbReference>
<dbReference type="Pfam" id="PF16657">
    <property type="entry name" value="Malt_amylase_C"/>
    <property type="match status" value="1"/>
</dbReference>
<dbReference type="Proteomes" id="UP000029500">
    <property type="component" value="Chromosome"/>
</dbReference>
<dbReference type="FunFam" id="3.90.400.10:FF:000002">
    <property type="entry name" value="Sucrose isomerase"/>
    <property type="match status" value="1"/>
</dbReference>
<dbReference type="CDD" id="cd11333">
    <property type="entry name" value="AmyAc_SI_OligoGlu_DGase"/>
    <property type="match status" value="1"/>
</dbReference>
<evidence type="ECO:0000313" key="10">
    <source>
        <dbReference type="Proteomes" id="UP000029500"/>
    </source>
</evidence>
<keyword evidence="4" id="KW-0378">Hydrolase</keyword>
<evidence type="ECO:0000256" key="7">
    <source>
        <dbReference type="ARBA" id="ARBA00038939"/>
    </source>
</evidence>
<dbReference type="FunFam" id="3.20.20.80:FF:000064">
    <property type="entry name" value="Oligo-1,6-glucosidase"/>
    <property type="match status" value="1"/>
</dbReference>
<evidence type="ECO:0000313" key="9">
    <source>
        <dbReference type="EMBL" id="AIQ67946.1"/>
    </source>
</evidence>
<reference evidence="9 10" key="1">
    <citation type="submission" date="2014-08" db="EMBL/GenBank/DDBJ databases">
        <title>Comparative genomics of the Paenibacillus odorifer group.</title>
        <authorList>
            <person name="den Bakker H.C."/>
            <person name="Tsai Y.-C."/>
            <person name="Martin N."/>
            <person name="Korlach J."/>
            <person name="Wiedmann M."/>
        </authorList>
    </citation>
    <scope>NUCLEOTIDE SEQUENCE [LARGE SCALE GENOMIC DNA]</scope>
    <source>
        <strain evidence="9 10">DSM 15220</strain>
    </source>
</reference>
<dbReference type="InterPro" id="IPR032091">
    <property type="entry name" value="Malt_amylase-like_C"/>
</dbReference>
<dbReference type="InterPro" id="IPR017853">
    <property type="entry name" value="GH"/>
</dbReference>
<dbReference type="NCBIfam" id="NF008183">
    <property type="entry name" value="PRK10933.1"/>
    <property type="match status" value="1"/>
</dbReference>
<comment type="catalytic activity">
    <reaction evidence="6">
        <text>Hydrolysis of (1-&gt;6)-alpha-D-glucosidic linkages in some oligosaccharides produced from starch and glycogen by alpha-amylase, and in isomaltose.</text>
        <dbReference type="EC" id="3.2.1.10"/>
    </reaction>
</comment>
<keyword evidence="10" id="KW-1185">Reference proteome</keyword>
<dbReference type="GO" id="GO:0004574">
    <property type="term" value="F:oligo-1,6-glucosidase activity"/>
    <property type="evidence" value="ECO:0007669"/>
    <property type="project" value="UniProtKB-EC"/>
</dbReference>
<dbReference type="RefSeq" id="WP_025705532.1">
    <property type="nucleotide sequence ID" value="NZ_CP009287.1"/>
</dbReference>
<dbReference type="KEGG" id="pgm:PGRAT_10160"/>
<dbReference type="PANTHER" id="PTHR10357">
    <property type="entry name" value="ALPHA-AMYLASE FAMILY MEMBER"/>
    <property type="match status" value="1"/>
</dbReference>
<organism evidence="9 10">
    <name type="scientific">Paenibacillus graminis</name>
    <dbReference type="NCBI Taxonomy" id="189425"/>
    <lineage>
        <taxon>Bacteria</taxon>
        <taxon>Bacillati</taxon>
        <taxon>Bacillota</taxon>
        <taxon>Bacilli</taxon>
        <taxon>Bacillales</taxon>
        <taxon>Paenibacillaceae</taxon>
        <taxon>Paenibacillus</taxon>
    </lineage>
</organism>
<dbReference type="InterPro" id="IPR045857">
    <property type="entry name" value="O16G_dom_2"/>
</dbReference>
<comment type="similarity">
    <text evidence="2">Belongs to the glycosyl hydrolase 13 family.</text>
</comment>
<sequence>MNRTFWKEAVVYQIYPRSFQDSNGDGIGDLRGIISRLDYLHKLGVDVVWLSPVYKSPNDDNGYDISDYEDIMDEFGTLGDWEDLLNGLHARGIKLMMDLVINHSSDEHAWFVESRSSKDNPYRDYYIWRPGGPNGELPNNWSSIFSGPAWELDEKTGEYYLHLFSRKQPDLNWENPKLREALYKMMAFWLDKGVDGLRMDVINMISKVEGLPSAYYEGLAPGELAGGGQYYMNGPRVHEYLQEMNREVLSKYNVMTVGETPGATVEDAILYTAEDRNELQMVFQFEHMDIDSGPGGKWNVTPWNLTKLRDILHKWQVGLADRGWNSLYLNNHDQPRMVSRFGNDREYRVISAKMLATLLHTLKGTPYIYQGEEIGMTNVQFPQLEDYKDIEIHNMYKEKVTDGGGDHEATLKAIHVKGRDNARTPMQWDSSPNAGFTEGTPWLKLNPRYEEINVEQALADPDSVFYYYQKLISLRKNHPVMVYGDYELLLPEHEFIYAYTRTLEGERWLILLNFCEHPQTVDLLEELNAVTETVISNYPEEQPAMDRETLRPYEARVCRLGG</sequence>
<dbReference type="GO" id="GO:0005737">
    <property type="term" value="C:cytoplasm"/>
    <property type="evidence" value="ECO:0007669"/>
    <property type="project" value="UniProtKB-SubCell"/>
</dbReference>
<evidence type="ECO:0000256" key="1">
    <source>
        <dbReference type="ARBA" id="ARBA00004496"/>
    </source>
</evidence>
<evidence type="ECO:0000256" key="4">
    <source>
        <dbReference type="ARBA" id="ARBA00022801"/>
    </source>
</evidence>
<protein>
    <recommendedName>
        <fullName evidence="7">oligo-1,6-glucosidase</fullName>
        <ecNumber evidence="7">3.2.1.10</ecNumber>
    </recommendedName>
</protein>
<evidence type="ECO:0000256" key="3">
    <source>
        <dbReference type="ARBA" id="ARBA00022490"/>
    </source>
</evidence>
<dbReference type="OrthoDB" id="9805159at2"/>
<proteinExistence type="inferred from homology"/>
<feature type="domain" description="Glycosyl hydrolase family 13 catalytic" evidence="8">
    <location>
        <begin position="13"/>
        <end position="423"/>
    </location>
</feature>
<dbReference type="EC" id="3.2.1.10" evidence="7"/>
<dbReference type="STRING" id="189425.PGRAT_10160"/>
<dbReference type="EMBL" id="CP009287">
    <property type="protein sequence ID" value="AIQ67946.1"/>
    <property type="molecule type" value="Genomic_DNA"/>
</dbReference>
<dbReference type="PANTHER" id="PTHR10357:SF184">
    <property type="entry name" value="OLIGO-1,6-GLUCOSIDASE 1"/>
    <property type="match status" value="1"/>
</dbReference>
<dbReference type="eggNOG" id="COG0366">
    <property type="taxonomic scope" value="Bacteria"/>
</dbReference>
<evidence type="ECO:0000256" key="2">
    <source>
        <dbReference type="ARBA" id="ARBA00008061"/>
    </source>
</evidence>
<comment type="subcellular location">
    <subcellularLocation>
        <location evidence="1">Cytoplasm</location>
    </subcellularLocation>
</comment>
<dbReference type="SUPFAM" id="SSF51011">
    <property type="entry name" value="Glycosyl hydrolase domain"/>
    <property type="match status" value="1"/>
</dbReference>
<evidence type="ECO:0000259" key="8">
    <source>
        <dbReference type="SMART" id="SM00642"/>
    </source>
</evidence>
<gene>
    <name evidence="9" type="ORF">PGRAT_10160</name>
</gene>
<dbReference type="SMART" id="SM00642">
    <property type="entry name" value="Aamy"/>
    <property type="match status" value="1"/>
</dbReference>
<evidence type="ECO:0000256" key="5">
    <source>
        <dbReference type="ARBA" id="ARBA00023295"/>
    </source>
</evidence>